<dbReference type="SUPFAM" id="SSF46955">
    <property type="entry name" value="Putative DNA-binding domain"/>
    <property type="match status" value="1"/>
</dbReference>
<keyword evidence="1" id="KW-0238">DNA-binding</keyword>
<evidence type="ECO:0000313" key="1">
    <source>
        <dbReference type="EMBL" id="TDK26180.1"/>
    </source>
</evidence>
<dbReference type="AlphaFoldDB" id="A0A4R5TYA2"/>
<sequence>MSIDELRARLEAAGFWVSPDGRVAPDAVSTIVGRSEKTLRTWRAAGEVVIPFTRIRGRVTYALADVLHFIEANGVAGDR</sequence>
<evidence type="ECO:0000313" key="2">
    <source>
        <dbReference type="Proteomes" id="UP000294796"/>
    </source>
</evidence>
<dbReference type="InterPro" id="IPR009061">
    <property type="entry name" value="DNA-bd_dom_put_sf"/>
</dbReference>
<gene>
    <name evidence="1" type="ORF">E2F46_06170</name>
</gene>
<accession>A0A4R5TYA2</accession>
<dbReference type="RefSeq" id="WP_133321212.1">
    <property type="nucleotide sequence ID" value="NZ_SMTF01000003.1"/>
</dbReference>
<protein>
    <submittedName>
        <fullName evidence="1">DNA-binding protein</fullName>
    </submittedName>
</protein>
<dbReference type="EMBL" id="SMTF01000003">
    <property type="protein sequence ID" value="TDK26180.1"/>
    <property type="molecule type" value="Genomic_DNA"/>
</dbReference>
<keyword evidence="2" id="KW-1185">Reference proteome</keyword>
<reference evidence="1 2" key="1">
    <citation type="submission" date="2019-03" db="EMBL/GenBank/DDBJ databases">
        <title>Luteimonas zhaokaii sp.nov., isolated from the rectal contents of Plateau pika in Yushu, Qinghai Province, China.</title>
        <authorList>
            <person name="Zhang G."/>
        </authorList>
    </citation>
    <scope>NUCLEOTIDE SEQUENCE [LARGE SCALE GENOMIC DNA]</scope>
    <source>
        <strain evidence="1 2">B9</strain>
    </source>
</reference>
<dbReference type="Proteomes" id="UP000294796">
    <property type="component" value="Unassembled WGS sequence"/>
</dbReference>
<dbReference type="GO" id="GO:0003677">
    <property type="term" value="F:DNA binding"/>
    <property type="evidence" value="ECO:0007669"/>
    <property type="project" value="UniProtKB-KW"/>
</dbReference>
<organism evidence="1 2">
    <name type="scientific">Luteimonas aestuarii</name>
    <dbReference type="NCBI Taxonomy" id="453837"/>
    <lineage>
        <taxon>Bacteria</taxon>
        <taxon>Pseudomonadati</taxon>
        <taxon>Pseudomonadota</taxon>
        <taxon>Gammaproteobacteria</taxon>
        <taxon>Lysobacterales</taxon>
        <taxon>Lysobacteraceae</taxon>
        <taxon>Luteimonas</taxon>
    </lineage>
</organism>
<proteinExistence type="predicted"/>
<dbReference type="OrthoDB" id="6911366at2"/>
<comment type="caution">
    <text evidence="1">The sequence shown here is derived from an EMBL/GenBank/DDBJ whole genome shotgun (WGS) entry which is preliminary data.</text>
</comment>
<name>A0A4R5TYA2_9GAMM</name>